<evidence type="ECO:0008006" key="3">
    <source>
        <dbReference type="Google" id="ProtNLM"/>
    </source>
</evidence>
<evidence type="ECO:0000313" key="2">
    <source>
        <dbReference type="Proteomes" id="UP000653411"/>
    </source>
</evidence>
<organism evidence="1 2">
    <name type="scientific">Streptomyces fuscichromogenes</name>
    <dbReference type="NCBI Taxonomy" id="1324013"/>
    <lineage>
        <taxon>Bacteria</taxon>
        <taxon>Bacillati</taxon>
        <taxon>Actinomycetota</taxon>
        <taxon>Actinomycetes</taxon>
        <taxon>Kitasatosporales</taxon>
        <taxon>Streptomycetaceae</taxon>
        <taxon>Streptomyces</taxon>
    </lineage>
</organism>
<dbReference type="Proteomes" id="UP000653411">
    <property type="component" value="Unassembled WGS sequence"/>
</dbReference>
<sequence>MLKLVHNSPRSWLQHYLNQTPIPAGAPKGTGYVYVLEVTGPTSYVKVGATSQPRSRFEALGSDAHRLGSAVTRAWLSPAHPAHHSTEAHALRACRAHSSAATPRGEYFPHLTFERARRETIKAVLGFHDRPRAMPTTPVAGLHEPLPAHVRRLLAPTPQEAEQRLRYRFAQGSHRTRFLRRAEPSPTSLPRETDPLLEELIRRFVQPPASMPDLATHRHTRLQAAAQSLVSDPSD</sequence>
<protein>
    <recommendedName>
        <fullName evidence="3">GIY-YIG nuclease family protein</fullName>
    </recommendedName>
</protein>
<comment type="caution">
    <text evidence="1">The sequence shown here is derived from an EMBL/GenBank/DDBJ whole genome shotgun (WGS) entry which is preliminary data.</text>
</comment>
<dbReference type="RefSeq" id="WP_189269400.1">
    <property type="nucleotide sequence ID" value="NZ_BMML01000046.1"/>
</dbReference>
<name>A0A917XP09_9ACTN</name>
<reference evidence="1" key="1">
    <citation type="journal article" date="2014" name="Int. J. Syst. Evol. Microbiol.">
        <title>Complete genome sequence of Corynebacterium casei LMG S-19264T (=DSM 44701T), isolated from a smear-ripened cheese.</title>
        <authorList>
            <consortium name="US DOE Joint Genome Institute (JGI-PGF)"/>
            <person name="Walter F."/>
            <person name="Albersmeier A."/>
            <person name="Kalinowski J."/>
            <person name="Ruckert C."/>
        </authorList>
    </citation>
    <scope>NUCLEOTIDE SEQUENCE</scope>
    <source>
        <strain evidence="1">CGMCC 4.7110</strain>
    </source>
</reference>
<dbReference type="AlphaFoldDB" id="A0A917XP09"/>
<keyword evidence="2" id="KW-1185">Reference proteome</keyword>
<reference evidence="1" key="2">
    <citation type="submission" date="2020-09" db="EMBL/GenBank/DDBJ databases">
        <authorList>
            <person name="Sun Q."/>
            <person name="Zhou Y."/>
        </authorList>
    </citation>
    <scope>NUCLEOTIDE SEQUENCE</scope>
    <source>
        <strain evidence="1">CGMCC 4.7110</strain>
    </source>
</reference>
<gene>
    <name evidence="1" type="ORF">GCM10011578_097110</name>
</gene>
<proteinExistence type="predicted"/>
<accession>A0A917XP09</accession>
<dbReference type="EMBL" id="BMML01000046">
    <property type="protein sequence ID" value="GGN45303.1"/>
    <property type="molecule type" value="Genomic_DNA"/>
</dbReference>
<evidence type="ECO:0000313" key="1">
    <source>
        <dbReference type="EMBL" id="GGN45303.1"/>
    </source>
</evidence>